<sequence length="176" mass="20318">MKNYQIEIKHSYELKETEKEALFLFLDQVFKGNFSRTDLSHALGGIHLFIKDKETLIGHVSIVQRSMVVGEKAHYVGYVEAMAVSKNYQRQGIGQKLMSQVNEIIEKAYDFGALCSSEDGFSLYQKMDWKNWHGELKEFGLSGIKDSDEKILVFNPKDTININDNFICDYREGDCW</sequence>
<dbReference type="OrthoDB" id="70281at2"/>
<dbReference type="RefSeq" id="WP_086952359.1">
    <property type="nucleotide sequence ID" value="NZ_FWFD01000015.1"/>
</dbReference>
<dbReference type="AlphaFoldDB" id="A0A1X6WR42"/>
<gene>
    <name evidence="2" type="ORF">FM121_11670</name>
</gene>
<dbReference type="EMBL" id="FWFD01000015">
    <property type="protein sequence ID" value="SLM86747.1"/>
    <property type="molecule type" value="Genomic_DNA"/>
</dbReference>
<dbReference type="Gene3D" id="3.40.630.30">
    <property type="match status" value="1"/>
</dbReference>
<proteinExistence type="predicted"/>
<dbReference type="InterPro" id="IPR000182">
    <property type="entry name" value="GNAT_dom"/>
</dbReference>
<dbReference type="Proteomes" id="UP000195918">
    <property type="component" value="Unassembled WGS sequence"/>
</dbReference>
<dbReference type="GO" id="GO:0016747">
    <property type="term" value="F:acyltransferase activity, transferring groups other than amino-acyl groups"/>
    <property type="evidence" value="ECO:0007669"/>
    <property type="project" value="InterPro"/>
</dbReference>
<evidence type="ECO:0000313" key="2">
    <source>
        <dbReference type="EMBL" id="SLM86747.1"/>
    </source>
</evidence>
<feature type="domain" description="N-acetyltransferase" evidence="1">
    <location>
        <begin position="9"/>
        <end position="158"/>
    </location>
</feature>
<dbReference type="CDD" id="cd04301">
    <property type="entry name" value="NAT_SF"/>
    <property type="match status" value="1"/>
</dbReference>
<accession>A0A1X6WR42</accession>
<dbReference type="Pfam" id="PF00583">
    <property type="entry name" value="Acetyltransf_1"/>
    <property type="match status" value="1"/>
</dbReference>
<evidence type="ECO:0000313" key="3">
    <source>
        <dbReference type="Proteomes" id="UP000195918"/>
    </source>
</evidence>
<reference evidence="3" key="1">
    <citation type="submission" date="2017-02" db="EMBL/GenBank/DDBJ databases">
        <authorList>
            <person name="Dridi B."/>
        </authorList>
    </citation>
    <scope>NUCLEOTIDE SEQUENCE [LARGE SCALE GENOMIC DNA]</scope>
    <source>
        <strain evidence="3">bH819</strain>
    </source>
</reference>
<keyword evidence="2" id="KW-0808">Transferase</keyword>
<name>A0A1X6WR42_9ENTE</name>
<organism evidence="2 3">
    <name type="scientific">Vagococcus fluvialis bH819</name>
    <dbReference type="NCBI Taxonomy" id="1255619"/>
    <lineage>
        <taxon>Bacteria</taxon>
        <taxon>Bacillati</taxon>
        <taxon>Bacillota</taxon>
        <taxon>Bacilli</taxon>
        <taxon>Lactobacillales</taxon>
        <taxon>Enterococcaceae</taxon>
        <taxon>Vagococcus</taxon>
    </lineage>
</organism>
<protein>
    <submittedName>
        <fullName evidence="2">Aminoglycoside 2'-N-acetyltransferase Aac</fullName>
    </submittedName>
</protein>
<keyword evidence="3" id="KW-1185">Reference proteome</keyword>
<dbReference type="InterPro" id="IPR016181">
    <property type="entry name" value="Acyl_CoA_acyltransferase"/>
</dbReference>
<dbReference type="PROSITE" id="PS51186">
    <property type="entry name" value="GNAT"/>
    <property type="match status" value="1"/>
</dbReference>
<evidence type="ECO:0000259" key="1">
    <source>
        <dbReference type="PROSITE" id="PS51186"/>
    </source>
</evidence>
<dbReference type="SUPFAM" id="SSF55729">
    <property type="entry name" value="Acyl-CoA N-acyltransferases (Nat)"/>
    <property type="match status" value="1"/>
</dbReference>